<dbReference type="EMBL" id="LFKP01000011">
    <property type="protein sequence ID" value="OHV95068.1"/>
    <property type="molecule type" value="Genomic_DNA"/>
</dbReference>
<dbReference type="InterPro" id="IPR021692">
    <property type="entry name" value="Tle3_C"/>
</dbReference>
<accession>A0A1S1U4J1</accession>
<reference evidence="4 5" key="1">
    <citation type="submission" date="2015-06" db="EMBL/GenBank/DDBJ databases">
        <title>Draft genome sequencing of a biphenyl-degrading bacterium, Janthinobacterium lividum MEG1.</title>
        <authorList>
            <person name="Shimodaira J."/>
            <person name="Hatta T."/>
        </authorList>
    </citation>
    <scope>NUCLEOTIDE SEQUENCE [LARGE SCALE GENOMIC DNA]</scope>
    <source>
        <strain evidence="4 5">MEG1</strain>
    </source>
</reference>
<organism evidence="4 5">
    <name type="scientific">Janthinobacterium lividum</name>
    <dbReference type="NCBI Taxonomy" id="29581"/>
    <lineage>
        <taxon>Bacteria</taxon>
        <taxon>Pseudomonadati</taxon>
        <taxon>Pseudomonadota</taxon>
        <taxon>Betaproteobacteria</taxon>
        <taxon>Burkholderiales</taxon>
        <taxon>Oxalobacteraceae</taxon>
        <taxon>Janthinobacterium</taxon>
    </lineage>
</organism>
<gene>
    <name evidence="4" type="ORF">AKG95_22575</name>
</gene>
<sequence length="763" mass="84099">MGSYPKVPYVVGDDVALLHCERTVCKKVKIRRNLPGNIIVIHGVNDVGVSYKAVEHGLCEGLTQRLGRGFTPASYRMPVAADKDKLEDDPDAVFFKRTIAKDTNSPVIPFYWGYREVGEKCRTVNGQFVDRYGNRLDKDLSKEGGPFGNATSNLPDMWRPGMYAPADPMGDALRPLKTAPGRMYMVLAAQRLAALISMIRDYDADDTVSIVAHSQGCLLSLLAQAMLMDKGLAPADNLILTHPPYSLVDSLPLLMRGAAWFDGGEDAAMKPYYHLLSGAQTMGARLQTLVNIVAGVAKGSGQACQPPFTDLKKDEHRGMVGSRWQSADDRDNRRKVYLYFCPEDMTVALDNIQGIGWDGVPDHASGSELVEEEETSSLDGYSISSGHTKIVEHQKVRSALAELGGRFYQRVFSNKTRLDPATGKTTVSLVGKPPPFDFPLRLPTETEQSHVEVSLRSHRAQHKAVAWPVNTRLSKAEQRNGVRTITGEALKQPVPADLRGTSQIDPANIPATSMMRNRPVADQGPAEDVDPCDASVAPTSGSGMQLRSEYRPDPGGYQKFPERVEHLTPRELALMTASYNKEKGLDVKDKLDQREIVSAQRYPDSKVVAKIQESPNEARLRWQREVSAKSFHSSIIGSAKNHSQVTAYDVAIGSGKASSDPQFYAYLCAVADWRVKMLKKGEQPRDGILLMHRFRALYSSYLDVEPAWRQSIIEGNIGYYNSGSLPAGLPLLSGALWKIVVSQTKNMKIVAEKKISSVSKTHR</sequence>
<evidence type="ECO:0000259" key="3">
    <source>
        <dbReference type="Pfam" id="PF24322"/>
    </source>
</evidence>
<dbReference type="AlphaFoldDB" id="A0A1S1U4J1"/>
<proteinExistence type="predicted"/>
<feature type="domain" description="T6SS Tle3 phospholipase effector alpha/beta" evidence="3">
    <location>
        <begin position="34"/>
        <end position="361"/>
    </location>
</feature>
<dbReference type="Pfam" id="PF24322">
    <property type="entry name" value="Tle3"/>
    <property type="match status" value="1"/>
</dbReference>
<feature type="domain" description="Antibacterial effector protein Tle3 C-terminal" evidence="2">
    <location>
        <begin position="585"/>
        <end position="746"/>
    </location>
</feature>
<dbReference type="Pfam" id="PF11678">
    <property type="entry name" value="Tle3_C"/>
    <property type="match status" value="1"/>
</dbReference>
<feature type="region of interest" description="Disordered" evidence="1">
    <location>
        <begin position="520"/>
        <end position="560"/>
    </location>
</feature>
<evidence type="ECO:0000259" key="2">
    <source>
        <dbReference type="Pfam" id="PF11678"/>
    </source>
</evidence>
<evidence type="ECO:0000256" key="1">
    <source>
        <dbReference type="SAM" id="MobiDB-lite"/>
    </source>
</evidence>
<dbReference type="InterPro" id="IPR029058">
    <property type="entry name" value="AB_hydrolase_fold"/>
</dbReference>
<dbReference type="Proteomes" id="UP000179840">
    <property type="component" value="Unassembled WGS sequence"/>
</dbReference>
<evidence type="ECO:0000313" key="5">
    <source>
        <dbReference type="Proteomes" id="UP000179840"/>
    </source>
</evidence>
<comment type="caution">
    <text evidence="4">The sequence shown here is derived from an EMBL/GenBank/DDBJ whole genome shotgun (WGS) entry which is preliminary data.</text>
</comment>
<dbReference type="RefSeq" id="WP_071079135.1">
    <property type="nucleotide sequence ID" value="NZ_LFKP01000011.1"/>
</dbReference>
<dbReference type="SUPFAM" id="SSF53474">
    <property type="entry name" value="alpha/beta-Hydrolases"/>
    <property type="match status" value="1"/>
</dbReference>
<dbReference type="InterPro" id="IPR056221">
    <property type="entry name" value="Tle3_ab_dom"/>
</dbReference>
<protein>
    <recommendedName>
        <fullName evidence="6">DUF3274 domain-containing protein</fullName>
    </recommendedName>
</protein>
<evidence type="ECO:0008006" key="6">
    <source>
        <dbReference type="Google" id="ProtNLM"/>
    </source>
</evidence>
<name>A0A1S1U4J1_9BURK</name>
<evidence type="ECO:0000313" key="4">
    <source>
        <dbReference type="EMBL" id="OHV95068.1"/>
    </source>
</evidence>